<reference evidence="3 4" key="1">
    <citation type="journal article" date="2019" name="Nat. Ecol. Evol.">
        <title>Megaphylogeny resolves global patterns of mushroom evolution.</title>
        <authorList>
            <person name="Varga T."/>
            <person name="Krizsan K."/>
            <person name="Foldi C."/>
            <person name="Dima B."/>
            <person name="Sanchez-Garcia M."/>
            <person name="Sanchez-Ramirez S."/>
            <person name="Szollosi G.J."/>
            <person name="Szarkandi J.G."/>
            <person name="Papp V."/>
            <person name="Albert L."/>
            <person name="Andreopoulos W."/>
            <person name="Angelini C."/>
            <person name="Antonin V."/>
            <person name="Barry K.W."/>
            <person name="Bougher N.L."/>
            <person name="Buchanan P."/>
            <person name="Buyck B."/>
            <person name="Bense V."/>
            <person name="Catcheside P."/>
            <person name="Chovatia M."/>
            <person name="Cooper J."/>
            <person name="Damon W."/>
            <person name="Desjardin D."/>
            <person name="Finy P."/>
            <person name="Geml J."/>
            <person name="Haridas S."/>
            <person name="Hughes K."/>
            <person name="Justo A."/>
            <person name="Karasinski D."/>
            <person name="Kautmanova I."/>
            <person name="Kiss B."/>
            <person name="Kocsube S."/>
            <person name="Kotiranta H."/>
            <person name="LaButti K.M."/>
            <person name="Lechner B.E."/>
            <person name="Liimatainen K."/>
            <person name="Lipzen A."/>
            <person name="Lukacs Z."/>
            <person name="Mihaltcheva S."/>
            <person name="Morgado L.N."/>
            <person name="Niskanen T."/>
            <person name="Noordeloos M.E."/>
            <person name="Ohm R.A."/>
            <person name="Ortiz-Santana B."/>
            <person name="Ovrebo C."/>
            <person name="Racz N."/>
            <person name="Riley R."/>
            <person name="Savchenko A."/>
            <person name="Shiryaev A."/>
            <person name="Soop K."/>
            <person name="Spirin V."/>
            <person name="Szebenyi C."/>
            <person name="Tomsovsky M."/>
            <person name="Tulloss R.E."/>
            <person name="Uehling J."/>
            <person name="Grigoriev I.V."/>
            <person name="Vagvolgyi C."/>
            <person name="Papp T."/>
            <person name="Martin F.M."/>
            <person name="Miettinen O."/>
            <person name="Hibbett D.S."/>
            <person name="Nagy L.G."/>
        </authorList>
    </citation>
    <scope>NUCLEOTIDE SEQUENCE [LARGE SCALE GENOMIC DNA]</scope>
    <source>
        <strain evidence="3 4">CBS 166.37</strain>
    </source>
</reference>
<dbReference type="SMART" id="SM00256">
    <property type="entry name" value="FBOX"/>
    <property type="match status" value="1"/>
</dbReference>
<keyword evidence="4" id="KW-1185">Reference proteome</keyword>
<accession>A0A5C3LKV9</accession>
<dbReference type="CDD" id="cd09917">
    <property type="entry name" value="F-box_SF"/>
    <property type="match status" value="1"/>
</dbReference>
<dbReference type="PROSITE" id="PS50181">
    <property type="entry name" value="FBOX"/>
    <property type="match status" value="1"/>
</dbReference>
<organism evidence="3 4">
    <name type="scientific">Crucibulum laeve</name>
    <dbReference type="NCBI Taxonomy" id="68775"/>
    <lineage>
        <taxon>Eukaryota</taxon>
        <taxon>Fungi</taxon>
        <taxon>Dikarya</taxon>
        <taxon>Basidiomycota</taxon>
        <taxon>Agaricomycotina</taxon>
        <taxon>Agaricomycetes</taxon>
        <taxon>Agaricomycetidae</taxon>
        <taxon>Agaricales</taxon>
        <taxon>Agaricineae</taxon>
        <taxon>Nidulariaceae</taxon>
        <taxon>Crucibulum</taxon>
    </lineage>
</organism>
<feature type="domain" description="F-box" evidence="2">
    <location>
        <begin position="57"/>
        <end position="106"/>
    </location>
</feature>
<dbReference type="InterPro" id="IPR036047">
    <property type="entry name" value="F-box-like_dom_sf"/>
</dbReference>
<protein>
    <recommendedName>
        <fullName evidence="2">F-box domain-containing protein</fullName>
    </recommendedName>
</protein>
<dbReference type="SUPFAM" id="SSF81383">
    <property type="entry name" value="F-box domain"/>
    <property type="match status" value="1"/>
</dbReference>
<dbReference type="Proteomes" id="UP000308652">
    <property type="component" value="Unassembled WGS sequence"/>
</dbReference>
<feature type="region of interest" description="Disordered" evidence="1">
    <location>
        <begin position="1"/>
        <end position="45"/>
    </location>
</feature>
<gene>
    <name evidence="3" type="ORF">BDQ12DRAFT_691362</name>
</gene>
<feature type="compositionally biased region" description="Basic residues" evidence="1">
    <location>
        <begin position="12"/>
        <end position="21"/>
    </location>
</feature>
<evidence type="ECO:0000313" key="3">
    <source>
        <dbReference type="EMBL" id="TFK33282.1"/>
    </source>
</evidence>
<name>A0A5C3LKV9_9AGAR</name>
<dbReference type="EMBL" id="ML213651">
    <property type="protein sequence ID" value="TFK33282.1"/>
    <property type="molecule type" value="Genomic_DNA"/>
</dbReference>
<proteinExistence type="predicted"/>
<evidence type="ECO:0000259" key="2">
    <source>
        <dbReference type="PROSITE" id="PS50181"/>
    </source>
</evidence>
<evidence type="ECO:0000313" key="4">
    <source>
        <dbReference type="Proteomes" id="UP000308652"/>
    </source>
</evidence>
<evidence type="ECO:0000256" key="1">
    <source>
        <dbReference type="SAM" id="MobiDB-lite"/>
    </source>
</evidence>
<dbReference type="OrthoDB" id="2322499at2759"/>
<dbReference type="InterPro" id="IPR001810">
    <property type="entry name" value="F-box_dom"/>
</dbReference>
<dbReference type="Gene3D" id="1.20.1280.50">
    <property type="match status" value="1"/>
</dbReference>
<sequence>MEAESSSALPRKSSRIRKKIKPTIDEEDHNGRSDAEFTPVVKQRKPRALGRKKAGKLSSLLELPLDVLFEIFAHLHPADLLKMTRLNKEFRKLLMHRSTIGLWKDALANVSGLPEYPDTMTEIEWHCHYCLSTVRTVEWTFRKRICTSCARDQLVKCNRYMYMVSDPDFILAVPTRAGKKQATYYLAEHYNAVEKEYHALETDEARAEYLKQKKAEAQDIMNHAKLCERWLQSQQMSRTDELQKLREERKVAIEKKLREFGWGKDLDNIRRFDLRLEDLKAVRQPHRLTERVWMNIKDSVLELMAGVRKRRLQNELEDLIIARKSSAVRVFREYKNALLPMTEPMPEPPNYCAFTAIKDILHQAAEVEVNEHSYADVIPLIPDLIDIWRNDIHSKLIESMQFHSVRRQSGNSLLYSFMDDDYGYDVDSDFEDGFFFGSDEEEEYRMQILLRREMSTLTAESRRQLEKKLALASTVFSCSHCDSPPDDIYGFILPSDNNRASDKPLFYPNILGLSCCTRVCTYFGLSMDSTEKLENQICEERRTWTCNRVCIHDTFTTLAGLLIKEVGLDPETATTEDMDNLGLQFACRYCPEELDDKTRKEVEAEGHKIIANTRLLRVYKWREMINHHREHLSVYKEPWVLKLPVDRLQEATFRKRTDEVYQDAQVANSIWSCVHCRDLDSEIAPVTIDEMKEHPAEHEITNPELNKDYYKEFGIFDFAPPTIAVLSVL</sequence>
<dbReference type="Pfam" id="PF00646">
    <property type="entry name" value="F-box"/>
    <property type="match status" value="1"/>
</dbReference>
<dbReference type="AlphaFoldDB" id="A0A5C3LKV9"/>